<protein>
    <submittedName>
        <fullName evidence="1">Transcription factor, MADS-box</fullName>
    </submittedName>
</protein>
<dbReference type="STRING" id="40296.A0A0A2L7L3"/>
<dbReference type="Proteomes" id="UP000030104">
    <property type="component" value="Unassembled WGS sequence"/>
</dbReference>
<gene>
    <name evidence="1" type="ORF">PITC_073450</name>
</gene>
<dbReference type="GO" id="GO:0046983">
    <property type="term" value="F:protein dimerization activity"/>
    <property type="evidence" value="ECO:0007669"/>
    <property type="project" value="InterPro"/>
</dbReference>
<sequence length="76" mass="9078">MVAKRQSESVRAKSQQRYRCKRSLFKKAKEFFLECESDVFMAVRIRKNGQIYIFDSSMQNQWLRDLSNLVYVVSCT</sequence>
<evidence type="ECO:0000313" key="2">
    <source>
        <dbReference type="Proteomes" id="UP000030104"/>
    </source>
</evidence>
<dbReference type="OrthoDB" id="4361034at2759"/>
<dbReference type="GO" id="GO:0003677">
    <property type="term" value="F:DNA binding"/>
    <property type="evidence" value="ECO:0007669"/>
    <property type="project" value="InterPro"/>
</dbReference>
<dbReference type="AlphaFoldDB" id="A0A0A2L7L3"/>
<name>A0A0A2L7L3_PENIT</name>
<dbReference type="HOGENOM" id="CLU_2655248_0_0_1"/>
<reference evidence="1 2" key="1">
    <citation type="journal article" date="2015" name="Mol. Plant Microbe Interact.">
        <title>Genome, transcriptome, and functional analyses of Penicillium expansum provide new insights into secondary metabolism and pathogenicity.</title>
        <authorList>
            <person name="Ballester A.R."/>
            <person name="Marcet-Houben M."/>
            <person name="Levin E."/>
            <person name="Sela N."/>
            <person name="Selma-Lazaro C."/>
            <person name="Carmona L."/>
            <person name="Wisniewski M."/>
            <person name="Droby S."/>
            <person name="Gonzalez-Candelas L."/>
            <person name="Gabaldon T."/>
        </authorList>
    </citation>
    <scope>NUCLEOTIDE SEQUENCE [LARGE SCALE GENOMIC DNA]</scope>
    <source>
        <strain evidence="1 2">PHI-1</strain>
    </source>
</reference>
<keyword evidence="2" id="KW-1185">Reference proteome</keyword>
<comment type="caution">
    <text evidence="1">The sequence shown here is derived from an EMBL/GenBank/DDBJ whole genome shotgun (WGS) entry which is preliminary data.</text>
</comment>
<accession>A0A0A2L7L3</accession>
<dbReference type="InterPro" id="IPR036879">
    <property type="entry name" value="TF_MADSbox_sf"/>
</dbReference>
<dbReference type="OMA" id="IPQICER"/>
<proteinExistence type="predicted"/>
<organism evidence="1 2">
    <name type="scientific">Penicillium italicum</name>
    <name type="common">Blue mold</name>
    <dbReference type="NCBI Taxonomy" id="40296"/>
    <lineage>
        <taxon>Eukaryota</taxon>
        <taxon>Fungi</taxon>
        <taxon>Dikarya</taxon>
        <taxon>Ascomycota</taxon>
        <taxon>Pezizomycotina</taxon>
        <taxon>Eurotiomycetes</taxon>
        <taxon>Eurotiomycetidae</taxon>
        <taxon>Eurotiales</taxon>
        <taxon>Aspergillaceae</taxon>
        <taxon>Penicillium</taxon>
    </lineage>
</organism>
<dbReference type="PhylomeDB" id="A0A0A2L7L3"/>
<evidence type="ECO:0000313" key="1">
    <source>
        <dbReference type="EMBL" id="KGO75969.1"/>
    </source>
</evidence>
<dbReference type="EMBL" id="JQGA01000377">
    <property type="protein sequence ID" value="KGO75969.1"/>
    <property type="molecule type" value="Genomic_DNA"/>
</dbReference>
<dbReference type="GO" id="GO:0045944">
    <property type="term" value="P:positive regulation of transcription by RNA polymerase II"/>
    <property type="evidence" value="ECO:0007669"/>
    <property type="project" value="UniProtKB-ARBA"/>
</dbReference>
<dbReference type="SUPFAM" id="SSF55455">
    <property type="entry name" value="SRF-like"/>
    <property type="match status" value="1"/>
</dbReference>